<keyword evidence="2" id="KW-1185">Reference proteome</keyword>
<gene>
    <name evidence="1" type="ORF">MHBO_002152</name>
</gene>
<sequence>MSDNKSIELNDNSGSDGDVKILTKRKRGSGGDVIDVDAFHKKSSSNLKKQCEQGDLNRVKELIKSGLIADEACVYRAAKEGHRDIVRHLLDINTHFNINIFLFIKDTQTLQILLSRQDLANSPKDDSERKILENMKKIGKLFSESAKRQQEEYGAYVELCESRNFGKIKELLSEGKMLPPKILNLCFEKKDRELFKVLISEKSLFLGADGEDGLKEVSPVLTAVQLQKIVECGWFEEANSLLENGLRYSHDEIDEENPQLLEILSKHPKQLDFPFCAIDVWYQREKSVGLMTVMEHAIVVRQKILRLFDIVKERNLEEKAYIKAFCECMKSFLMMKM</sequence>
<reference evidence="1 2" key="1">
    <citation type="journal article" date="2024" name="BMC Biol.">
        <title>Comparative genomics of Ascetosporea gives new insight into the evolutionary basis for animal parasitism in Rhizaria.</title>
        <authorList>
            <person name="Hiltunen Thoren M."/>
            <person name="Onut-Brannstrom I."/>
            <person name="Alfjorden A."/>
            <person name="Peckova H."/>
            <person name="Swords F."/>
            <person name="Hooper C."/>
            <person name="Holzer A.S."/>
            <person name="Bass D."/>
            <person name="Burki F."/>
        </authorList>
    </citation>
    <scope>NUCLEOTIDE SEQUENCE [LARGE SCALE GENOMIC DNA]</scope>
    <source>
        <strain evidence="1">20-A016</strain>
    </source>
</reference>
<evidence type="ECO:0000313" key="1">
    <source>
        <dbReference type="EMBL" id="MES1920488.1"/>
    </source>
</evidence>
<dbReference type="InterPro" id="IPR036770">
    <property type="entry name" value="Ankyrin_rpt-contain_sf"/>
</dbReference>
<comment type="caution">
    <text evidence="1">The sequence shown here is derived from an EMBL/GenBank/DDBJ whole genome shotgun (WGS) entry which is preliminary data.</text>
</comment>
<dbReference type="EMBL" id="JBDODL010000697">
    <property type="protein sequence ID" value="MES1920488.1"/>
    <property type="molecule type" value="Genomic_DNA"/>
</dbReference>
<accession>A0ABV2ALE6</accession>
<dbReference type="SUPFAM" id="SSF48403">
    <property type="entry name" value="Ankyrin repeat"/>
    <property type="match status" value="1"/>
</dbReference>
<name>A0ABV2ALE6_9EUKA</name>
<evidence type="ECO:0000313" key="2">
    <source>
        <dbReference type="Proteomes" id="UP001439008"/>
    </source>
</evidence>
<organism evidence="1 2">
    <name type="scientific">Bonamia ostreae</name>
    <dbReference type="NCBI Taxonomy" id="126728"/>
    <lineage>
        <taxon>Eukaryota</taxon>
        <taxon>Sar</taxon>
        <taxon>Rhizaria</taxon>
        <taxon>Endomyxa</taxon>
        <taxon>Ascetosporea</taxon>
        <taxon>Haplosporida</taxon>
        <taxon>Bonamia</taxon>
    </lineage>
</organism>
<proteinExistence type="predicted"/>
<protein>
    <submittedName>
        <fullName evidence="1">Uncharacterized protein</fullName>
    </submittedName>
</protein>
<dbReference type="Gene3D" id="1.25.40.20">
    <property type="entry name" value="Ankyrin repeat-containing domain"/>
    <property type="match status" value="1"/>
</dbReference>
<dbReference type="Proteomes" id="UP001439008">
    <property type="component" value="Unassembled WGS sequence"/>
</dbReference>